<sequence>MKREFGWIIAFIIVFMIGGHFYMNSITTFKHTGDPILQTIRDDDQVAFFRELKIDVVDVEAATAYFEKTKQQDLEKLKERMLEVEQVVYETDRPALVEHEDGSQQFLLFPKTWLWFYHSIDVQTPISVRETIEQATFEEKAKRK</sequence>
<reference evidence="2" key="1">
    <citation type="submission" date="2020-11" db="EMBL/GenBank/DDBJ databases">
        <title>Multidrug resistant novel bacterium Savagea serpentis sp. nov., isolated from the scats of a vine snake (Ahaetulla nasuta).</title>
        <authorList>
            <person name="Venkata Ramana V."/>
            <person name="Vikas Patil S."/>
            <person name="Yogita Lugani V."/>
        </authorList>
    </citation>
    <scope>NUCLEOTIDE SEQUENCE</scope>
    <source>
        <strain evidence="2">SN6</strain>
    </source>
</reference>
<protein>
    <submittedName>
        <fullName evidence="2">Uncharacterized protein</fullName>
    </submittedName>
</protein>
<proteinExistence type="predicted"/>
<keyword evidence="3" id="KW-1185">Reference proteome</keyword>
<dbReference type="Proteomes" id="UP000622653">
    <property type="component" value="Unassembled WGS sequence"/>
</dbReference>
<feature type="transmembrane region" description="Helical" evidence="1">
    <location>
        <begin position="6"/>
        <end position="23"/>
    </location>
</feature>
<dbReference type="AlphaFoldDB" id="A0A8J7GLZ0"/>
<keyword evidence="1" id="KW-1133">Transmembrane helix</keyword>
<comment type="caution">
    <text evidence="2">The sequence shown here is derived from an EMBL/GenBank/DDBJ whole genome shotgun (WGS) entry which is preliminary data.</text>
</comment>
<evidence type="ECO:0000313" key="2">
    <source>
        <dbReference type="EMBL" id="MBF4501383.1"/>
    </source>
</evidence>
<dbReference type="EMBL" id="JADKPV010000003">
    <property type="protein sequence ID" value="MBF4501383.1"/>
    <property type="molecule type" value="Genomic_DNA"/>
</dbReference>
<keyword evidence="1" id="KW-0472">Membrane</keyword>
<organism evidence="2 3">
    <name type="scientific">Savagea serpentis</name>
    <dbReference type="NCBI Taxonomy" id="2785297"/>
    <lineage>
        <taxon>Bacteria</taxon>
        <taxon>Bacillati</taxon>
        <taxon>Bacillota</taxon>
        <taxon>Bacilli</taxon>
        <taxon>Bacillales</taxon>
        <taxon>Caryophanaceae</taxon>
        <taxon>Savagea</taxon>
    </lineage>
</organism>
<keyword evidence="1" id="KW-0812">Transmembrane</keyword>
<dbReference type="RefSeq" id="WP_194562859.1">
    <property type="nucleotide sequence ID" value="NZ_JADKPV010000003.1"/>
</dbReference>
<gene>
    <name evidence="2" type="ORF">IRY55_08415</name>
</gene>
<name>A0A8J7GLZ0_9BACL</name>
<accession>A0A8J7GLZ0</accession>
<evidence type="ECO:0000313" key="3">
    <source>
        <dbReference type="Proteomes" id="UP000622653"/>
    </source>
</evidence>
<evidence type="ECO:0000256" key="1">
    <source>
        <dbReference type="SAM" id="Phobius"/>
    </source>
</evidence>